<name>A0A840F9I1_9ACTN</name>
<dbReference type="EMBL" id="JACIFP010000001">
    <property type="protein sequence ID" value="MBB4136820.1"/>
    <property type="molecule type" value="Genomic_DNA"/>
</dbReference>
<evidence type="ECO:0000256" key="1">
    <source>
        <dbReference type="PROSITE-ProRule" id="PRU00325"/>
    </source>
</evidence>
<dbReference type="AlphaFoldDB" id="A0A840F9I1"/>
<sequence>MPWTREQVLAVAPDESSVKAGQKLATPGPWSATGHTEALLWGSCQGSGKKPYQVSIDLTGPAYKCSCPSRKFPCKHAIALLLLWSTGAIGDGEVAGFAAEWADDRASRTERAATTAASADPAAAQARRAERIAKMDAGVADFAQWLTDLARAGLADALRRAPDWWESTAARLVDAQLPGLAERVRDAGGEVAQGLEASDLLERVGVWWLLVQAWRRRETLDAARTADLDAAVGLPTAAADVRAGETRTQNWTVLGAHRDLRGRLEQQRTWLRGDDGTVIVLLDTAGPGQSLGVPQLTGSRVHAEVALYPGTAPRRALFATPPEPVGTSDRFGPGGTVDDALAEAAAALAAVPWRDRHPVTVNDVAVADDAEHLLDAGGGALRLTDDTPTPLLLAATGGRAAQVFGELDAGRLRVLAVAADGEVTAL</sequence>
<keyword evidence="4" id="KW-1185">Reference proteome</keyword>
<proteinExistence type="predicted"/>
<accession>A0A840F9I1</accession>
<dbReference type="RefSeq" id="WP_183371750.1">
    <property type="nucleotide sequence ID" value="NZ_BAABHL010000126.1"/>
</dbReference>
<organism evidence="3 4">
    <name type="scientific">Gordonia humi</name>
    <dbReference type="NCBI Taxonomy" id="686429"/>
    <lineage>
        <taxon>Bacteria</taxon>
        <taxon>Bacillati</taxon>
        <taxon>Actinomycetota</taxon>
        <taxon>Actinomycetes</taxon>
        <taxon>Mycobacteriales</taxon>
        <taxon>Gordoniaceae</taxon>
        <taxon>Gordonia</taxon>
    </lineage>
</organism>
<evidence type="ECO:0000313" key="4">
    <source>
        <dbReference type="Proteomes" id="UP000551501"/>
    </source>
</evidence>
<keyword evidence="1" id="KW-0863">Zinc-finger</keyword>
<dbReference type="Proteomes" id="UP000551501">
    <property type="component" value="Unassembled WGS sequence"/>
</dbReference>
<reference evidence="3 4" key="1">
    <citation type="submission" date="2020-08" db="EMBL/GenBank/DDBJ databases">
        <title>Sequencing the genomes of 1000 actinobacteria strains.</title>
        <authorList>
            <person name="Klenk H.-P."/>
        </authorList>
    </citation>
    <scope>NUCLEOTIDE SEQUENCE [LARGE SCALE GENOMIC DNA]</scope>
    <source>
        <strain evidence="3 4">DSM 45298</strain>
    </source>
</reference>
<dbReference type="GO" id="GO:0008270">
    <property type="term" value="F:zinc ion binding"/>
    <property type="evidence" value="ECO:0007669"/>
    <property type="project" value="UniProtKB-KW"/>
</dbReference>
<dbReference type="PROSITE" id="PS50966">
    <property type="entry name" value="ZF_SWIM"/>
    <property type="match status" value="1"/>
</dbReference>
<dbReference type="Pfam" id="PF04434">
    <property type="entry name" value="SWIM"/>
    <property type="match status" value="1"/>
</dbReference>
<keyword evidence="1" id="KW-0479">Metal-binding</keyword>
<gene>
    <name evidence="3" type="ORF">BKA16_003372</name>
</gene>
<protein>
    <recommendedName>
        <fullName evidence="2">SWIM-type domain-containing protein</fullName>
    </recommendedName>
</protein>
<keyword evidence="1" id="KW-0862">Zinc</keyword>
<comment type="caution">
    <text evidence="3">The sequence shown here is derived from an EMBL/GenBank/DDBJ whole genome shotgun (WGS) entry which is preliminary data.</text>
</comment>
<feature type="domain" description="SWIM-type" evidence="2">
    <location>
        <begin position="52"/>
        <end position="85"/>
    </location>
</feature>
<dbReference type="InterPro" id="IPR007527">
    <property type="entry name" value="Znf_SWIM"/>
</dbReference>
<evidence type="ECO:0000259" key="2">
    <source>
        <dbReference type="PROSITE" id="PS50966"/>
    </source>
</evidence>
<evidence type="ECO:0000313" key="3">
    <source>
        <dbReference type="EMBL" id="MBB4136820.1"/>
    </source>
</evidence>